<proteinExistence type="inferred from homology"/>
<feature type="domain" description="Protein kinase" evidence="12">
    <location>
        <begin position="363"/>
        <end position="669"/>
    </location>
</feature>
<dbReference type="AlphaFoldDB" id="A0A6A5BX86"/>
<comment type="similarity">
    <text evidence="1 9">Belongs to the PDK/BCKDK protein kinase family.</text>
</comment>
<dbReference type="PROSITE" id="PS50011">
    <property type="entry name" value="PROTEIN_KINASE_DOM"/>
    <property type="match status" value="1"/>
</dbReference>
<dbReference type="VEuPathDB" id="AmoebaDB:NF0113950"/>
<keyword evidence="4 9" id="KW-0418">Kinase</keyword>
<evidence type="ECO:0000256" key="9">
    <source>
        <dbReference type="RuleBase" id="RU366032"/>
    </source>
</evidence>
<dbReference type="InterPro" id="IPR039028">
    <property type="entry name" value="BCKD/PDK"/>
</dbReference>
<dbReference type="Gene3D" id="3.30.565.10">
    <property type="entry name" value="Histidine kinase-like ATPase, C-terminal domain"/>
    <property type="match status" value="1"/>
</dbReference>
<dbReference type="VEuPathDB" id="AmoebaDB:NF0113940"/>
<name>A0A6A5BX86_NAEFO</name>
<dbReference type="VEuPathDB" id="AmoebaDB:FDP41_011633"/>
<dbReference type="EMBL" id="VFQX01000009">
    <property type="protein sequence ID" value="KAF0982703.1"/>
    <property type="molecule type" value="Genomic_DNA"/>
</dbReference>
<keyword evidence="6 9" id="KW-0496">Mitochondrion</keyword>
<keyword evidence="11" id="KW-0812">Transmembrane</keyword>
<keyword evidence="11" id="KW-0472">Membrane</keyword>
<dbReference type="Pfam" id="PF00069">
    <property type="entry name" value="Pkinase"/>
    <property type="match status" value="1"/>
</dbReference>
<evidence type="ECO:0000256" key="11">
    <source>
        <dbReference type="SAM" id="Phobius"/>
    </source>
</evidence>
<dbReference type="SUPFAM" id="SSF55874">
    <property type="entry name" value="ATPase domain of HSP90 chaperone/DNA topoisomerase II/histidine kinase"/>
    <property type="match status" value="1"/>
</dbReference>
<dbReference type="Gene3D" id="1.20.140.20">
    <property type="entry name" value="Alpha-ketoacid/pyruvate dehydrogenase kinase, N-terminal domain"/>
    <property type="match status" value="1"/>
</dbReference>
<evidence type="ECO:0000256" key="10">
    <source>
        <dbReference type="SAM" id="MobiDB-lite"/>
    </source>
</evidence>
<dbReference type="Pfam" id="PF02518">
    <property type="entry name" value="HATPase_c"/>
    <property type="match status" value="1"/>
</dbReference>
<dbReference type="SUPFAM" id="SSF56112">
    <property type="entry name" value="Protein kinase-like (PK-like)"/>
    <property type="match status" value="1"/>
</dbReference>
<dbReference type="InterPro" id="IPR036784">
    <property type="entry name" value="AK/P_DHK_N_sf"/>
</dbReference>
<evidence type="ECO:0000256" key="6">
    <source>
        <dbReference type="ARBA" id="ARBA00023128"/>
    </source>
</evidence>
<evidence type="ECO:0000259" key="13">
    <source>
        <dbReference type="PROSITE" id="PS50109"/>
    </source>
</evidence>
<feature type="region of interest" description="Disordered" evidence="10">
    <location>
        <begin position="308"/>
        <end position="329"/>
    </location>
</feature>
<evidence type="ECO:0000256" key="5">
    <source>
        <dbReference type="ARBA" id="ARBA00022840"/>
    </source>
</evidence>
<dbReference type="InterPro" id="IPR011009">
    <property type="entry name" value="Kinase-like_dom_sf"/>
</dbReference>
<dbReference type="SUPFAM" id="SSF69012">
    <property type="entry name" value="alpha-ketoacid dehydrogenase kinase, N-terminal domain"/>
    <property type="match status" value="1"/>
</dbReference>
<evidence type="ECO:0000256" key="7">
    <source>
        <dbReference type="ARBA" id="ARBA00048201"/>
    </source>
</evidence>
<comment type="catalytic activity">
    <reaction evidence="7">
        <text>L-seryl-[pyruvate dehydrogenase E1 alpha subunit] + ATP = O-phospho-L-seryl-[pyruvate dehydrogenase E1 alpha subunit] + ADP + H(+)</text>
        <dbReference type="Rhea" id="RHEA:23052"/>
        <dbReference type="Rhea" id="RHEA-COMP:13689"/>
        <dbReference type="Rhea" id="RHEA-COMP:13690"/>
        <dbReference type="ChEBI" id="CHEBI:15378"/>
        <dbReference type="ChEBI" id="CHEBI:29999"/>
        <dbReference type="ChEBI" id="CHEBI:30616"/>
        <dbReference type="ChEBI" id="CHEBI:83421"/>
        <dbReference type="ChEBI" id="CHEBI:456216"/>
        <dbReference type="EC" id="2.7.11.2"/>
    </reaction>
</comment>
<evidence type="ECO:0000313" key="14">
    <source>
        <dbReference type="EMBL" id="KAF0982703.1"/>
    </source>
</evidence>
<organism evidence="14 15">
    <name type="scientific">Naegleria fowleri</name>
    <name type="common">Brain eating amoeba</name>
    <dbReference type="NCBI Taxonomy" id="5763"/>
    <lineage>
        <taxon>Eukaryota</taxon>
        <taxon>Discoba</taxon>
        <taxon>Heterolobosea</taxon>
        <taxon>Tetramitia</taxon>
        <taxon>Eutetramitia</taxon>
        <taxon>Vahlkampfiidae</taxon>
        <taxon>Naegleria</taxon>
    </lineage>
</organism>
<dbReference type="Gene3D" id="1.10.510.10">
    <property type="entry name" value="Transferase(Phosphotransferase) domain 1"/>
    <property type="match status" value="1"/>
</dbReference>
<dbReference type="InterPro" id="IPR018955">
    <property type="entry name" value="BCDHK/PDK_N"/>
</dbReference>
<feature type="binding site" evidence="8">
    <location>
        <position position="390"/>
    </location>
    <ligand>
        <name>ATP</name>
        <dbReference type="ChEBI" id="CHEBI:30616"/>
    </ligand>
</feature>
<dbReference type="SMART" id="SM00387">
    <property type="entry name" value="HATPase_c"/>
    <property type="match status" value="1"/>
</dbReference>
<evidence type="ECO:0000256" key="8">
    <source>
        <dbReference type="PROSITE-ProRule" id="PRU10141"/>
    </source>
</evidence>
<dbReference type="InterPro" id="IPR003594">
    <property type="entry name" value="HATPase_dom"/>
</dbReference>
<dbReference type="EC" id="2.7.11.-" evidence="9"/>
<keyword evidence="15" id="KW-1185">Reference proteome</keyword>
<dbReference type="Proteomes" id="UP000444721">
    <property type="component" value="Unassembled WGS sequence"/>
</dbReference>
<evidence type="ECO:0000256" key="2">
    <source>
        <dbReference type="ARBA" id="ARBA00022679"/>
    </source>
</evidence>
<comment type="caution">
    <text evidence="14">The sequence shown here is derived from an EMBL/GenBank/DDBJ whole genome shotgun (WGS) entry which is preliminary data.</text>
</comment>
<dbReference type="OrthoDB" id="3264224at2759"/>
<keyword evidence="2 9" id="KW-0808">Transferase</keyword>
<feature type="transmembrane region" description="Helical" evidence="11">
    <location>
        <begin position="236"/>
        <end position="264"/>
    </location>
</feature>
<keyword evidence="11" id="KW-1133">Transmembrane helix</keyword>
<accession>A0A6A5BX86</accession>
<reference evidence="14 15" key="1">
    <citation type="journal article" date="2019" name="Sci. Rep.">
        <title>Nanopore sequencing improves the draft genome of the human pathogenic amoeba Naegleria fowleri.</title>
        <authorList>
            <person name="Liechti N."/>
            <person name="Schurch N."/>
            <person name="Bruggmann R."/>
            <person name="Wittwer M."/>
        </authorList>
    </citation>
    <scope>NUCLEOTIDE SEQUENCE [LARGE SCALE GENOMIC DNA]</scope>
    <source>
        <strain evidence="14 15">ATCC 30894</strain>
    </source>
</reference>
<dbReference type="SMART" id="SM00220">
    <property type="entry name" value="S_TKc"/>
    <property type="match status" value="1"/>
</dbReference>
<evidence type="ECO:0000259" key="12">
    <source>
        <dbReference type="PROSITE" id="PS50011"/>
    </source>
</evidence>
<gene>
    <name evidence="14" type="ORF">FDP41_011633</name>
</gene>
<dbReference type="InterPro" id="IPR008271">
    <property type="entry name" value="Ser/Thr_kinase_AS"/>
</dbReference>
<evidence type="ECO:0000256" key="3">
    <source>
        <dbReference type="ARBA" id="ARBA00022741"/>
    </source>
</evidence>
<dbReference type="GeneID" id="68118848"/>
<dbReference type="GO" id="GO:0010906">
    <property type="term" value="P:regulation of glucose metabolic process"/>
    <property type="evidence" value="ECO:0007669"/>
    <property type="project" value="TreeGrafter"/>
</dbReference>
<feature type="domain" description="Histidine kinase" evidence="13">
    <location>
        <begin position="836"/>
        <end position="966"/>
    </location>
</feature>
<keyword evidence="3 8" id="KW-0547">Nucleotide-binding</keyword>
<dbReference type="GO" id="GO:0005759">
    <property type="term" value="C:mitochondrial matrix"/>
    <property type="evidence" value="ECO:0007669"/>
    <property type="project" value="UniProtKB-SubCell"/>
</dbReference>
<dbReference type="Pfam" id="PF10436">
    <property type="entry name" value="BCDHK_Adom3"/>
    <property type="match status" value="1"/>
</dbReference>
<dbReference type="VEuPathDB" id="AmoebaDB:NF0113960"/>
<dbReference type="PANTHER" id="PTHR11947">
    <property type="entry name" value="PYRUVATE DEHYDROGENASE KINASE"/>
    <property type="match status" value="1"/>
</dbReference>
<dbReference type="GO" id="GO:0004740">
    <property type="term" value="F:pyruvate dehydrogenase (acetyl-transferring) kinase activity"/>
    <property type="evidence" value="ECO:0007669"/>
    <property type="project" value="UniProtKB-EC"/>
</dbReference>
<evidence type="ECO:0000313" key="15">
    <source>
        <dbReference type="Proteomes" id="UP000444721"/>
    </source>
</evidence>
<dbReference type="InterPro" id="IPR017441">
    <property type="entry name" value="Protein_kinase_ATP_BS"/>
</dbReference>
<dbReference type="InterPro" id="IPR036890">
    <property type="entry name" value="HATPase_C_sf"/>
</dbReference>
<dbReference type="InterPro" id="IPR005467">
    <property type="entry name" value="His_kinase_dom"/>
</dbReference>
<dbReference type="VEuPathDB" id="AmoebaDB:NfTy_017580"/>
<dbReference type="InterPro" id="IPR000719">
    <property type="entry name" value="Prot_kinase_dom"/>
</dbReference>
<feature type="compositionally biased region" description="Basic residues" evidence="10">
    <location>
        <begin position="314"/>
        <end position="323"/>
    </location>
</feature>
<dbReference type="RefSeq" id="XP_044567416.1">
    <property type="nucleotide sequence ID" value="XM_044702063.1"/>
</dbReference>
<protein>
    <recommendedName>
        <fullName evidence="9">Protein-serine/threonine kinase</fullName>
        <ecNumber evidence="9">2.7.11.-</ecNumber>
    </recommendedName>
</protein>
<evidence type="ECO:0000256" key="1">
    <source>
        <dbReference type="ARBA" id="ARBA00006155"/>
    </source>
</evidence>
<comment type="subcellular location">
    <subcellularLocation>
        <location evidence="9">Mitochondrion matrix</location>
    </subcellularLocation>
</comment>
<dbReference type="GO" id="GO:0005524">
    <property type="term" value="F:ATP binding"/>
    <property type="evidence" value="ECO:0007669"/>
    <property type="project" value="UniProtKB-UniRule"/>
</dbReference>
<dbReference type="PANTHER" id="PTHR11947:SF3">
    <property type="entry name" value="[PYRUVATE DEHYDROGENASE (ACETYL-TRANSFERRING)] KINASE, MITOCHONDRIAL"/>
    <property type="match status" value="1"/>
</dbReference>
<sequence length="973" mass="109557">MYKLHDGAGGAISILYNAKTFSDMYGQARFVGNRASRGGAFYLGGRFKDLQLFGGKLQFEANDASMAGGGIFIEMSQGFPPSSFLESGILFKENKAGMAGNDYSTSCQNLILDRVSLEEVEIGKPTSIGMNMVASFNQSLSLGFEKLVLYHPSLLLKINKLAFNTVIFTPYLTSNNMSQQNVFSDPLSIFVVTEIDKMVQFNLTLKPCEEGFRLVDQVVDGKVVYSCEPHVDTLTLIISIVVPLSVVMLLVGIALIYGIVFVIAKLRLLRRKEKAERDLERKLMDKRMVFNLSEDEIHSQVHTELDANSTTHLNHSKSGRPKSQKSSTEMDAPLLEKSFLLEPIEYLNKKSQTPSFIISVDKLQIIKKIGEGGNGVVYLAKWMNLDVAIKSLKAADDQEFEKEALILSNLRHPNIVPFYELCITENSRYIVTQYLAKGSLDKVLYQCRIGKEVLTLKQRIEILLGTSHGMEYLHSLRPVIVHRDLKPANILLDEHNTSKVCDFGLVKLIGSTLQTTMTTNIGTMLYEHTSSSNHLFHHQPFHKQHSSTSHYQVSYFQSNKSLKFASSSLKTYFSKSSSLIQSSSNSTNVDHNNHSQLTNNYSIGTVYEIADLPLSPITLKMIMSFGKNINQQTLQGASYWLKDELPKRLARQVKQLDTLPHGLNLMPSIRKVRDLYLSNFNDVMAYNELMSTRGKDEGLQFTRKLQDIYDRHKSTIINVAKGVYELKTKMKESIFKNSPAFDFSEYADLHAALDSFHINRIGMRTIIGQHLCLHEQANQPRKGFIGLVEMETNPALVAQQAIEHASDLCRMTFGTAPQVIIKGDTSIVFPYVPSYLYYILFELLKNSMRATVENHNHSNLPPIIITISASSDIKNREHVCVKISDEGKGIPRRDLHKIWTHLYTTATNNVDLMNDDSYSELNGPFSGFGYGLPLSRLYAQYWGGDLQLMTMEGNGTDCYLYLHCLGETEEVIH</sequence>
<keyword evidence="5 8" id="KW-0067">ATP-binding</keyword>
<evidence type="ECO:0000256" key="4">
    <source>
        <dbReference type="ARBA" id="ARBA00022777"/>
    </source>
</evidence>
<dbReference type="PROSITE" id="PS00108">
    <property type="entry name" value="PROTEIN_KINASE_ST"/>
    <property type="match status" value="1"/>
</dbReference>
<dbReference type="CDD" id="cd16929">
    <property type="entry name" value="HATPase_PDK-like"/>
    <property type="match status" value="1"/>
</dbReference>
<dbReference type="PROSITE" id="PS50109">
    <property type="entry name" value="HIS_KIN"/>
    <property type="match status" value="1"/>
</dbReference>
<dbReference type="PROSITE" id="PS00107">
    <property type="entry name" value="PROTEIN_KINASE_ATP"/>
    <property type="match status" value="1"/>
</dbReference>